<protein>
    <submittedName>
        <fullName evidence="13">CIC family chloride channel protein</fullName>
    </submittedName>
</protein>
<accession>A0A336JKF6</accession>
<keyword evidence="5" id="KW-0406">Ion transport</keyword>
<dbReference type="InterPro" id="IPR046342">
    <property type="entry name" value="CBS_dom_sf"/>
</dbReference>
<dbReference type="Gene3D" id="3.10.580.10">
    <property type="entry name" value="CBS-domain"/>
    <property type="match status" value="1"/>
</dbReference>
<dbReference type="AlphaFoldDB" id="A0A336JKF6"/>
<evidence type="ECO:0000256" key="11">
    <source>
        <dbReference type="SAM" id="Phobius"/>
    </source>
</evidence>
<keyword evidence="9" id="KW-0407">Ion channel</keyword>
<feature type="transmembrane region" description="Helical" evidence="11">
    <location>
        <begin position="231"/>
        <end position="252"/>
    </location>
</feature>
<evidence type="ECO:0000256" key="7">
    <source>
        <dbReference type="ARBA" id="ARBA00023173"/>
    </source>
</evidence>
<dbReference type="PANTHER" id="PTHR43427:SF6">
    <property type="entry name" value="CHLORIDE CHANNEL PROTEIN CLC-E"/>
    <property type="match status" value="1"/>
</dbReference>
<dbReference type="PRINTS" id="PR00762">
    <property type="entry name" value="CLCHANNEL"/>
</dbReference>
<dbReference type="PANTHER" id="PTHR43427">
    <property type="entry name" value="CHLORIDE CHANNEL PROTEIN CLC-E"/>
    <property type="match status" value="1"/>
</dbReference>
<sequence>MTADEAGAGAAPANGRLDPPHARPSRRPWSRRRFAAVMWPRRIGLFRLCLLAVVVGVITGFGAIAFRALIALIHNAAFLGAFSTYYDANEFTPASPWGALIILVPVIGGLVVVWLVNNFAPEARGHGVPEVMDAIFYREGKIRPQVAAVKSLASAISIGTGAAVGREGPIIQIGASLGSSLGQLIALAPWQRITLVAAGAGAGIAATFNTPIGGVMFAIELMLPEISARTFLPVALATGTATFIGRLFLGLAPAFALPQDLLLADQPTPLTSLLWFALLGALMGLAATAFIRGLSAAETLFEKIRNTYLRNIVGMLMVGVLLYVLMRNFGQYYVDGVGYATIQAIMTGGLMLPGLLALLFICKLAATSVSLGAGASGGIFSPSLFMGATLGGAFGAAVALVDPAPGLTVATAGIVGMAAMVGGATGAAMTAVTMIFEMTRDYDLVMPVIVAVALAIGVRRLLSRENIYTIKLVGRGHAIPKAHHANMFLVRHAHEVMDRNPIVVAATTPLDDFLRRDDLPQGLAHVVVTRSDLIVGAARINTGFRRSSAPAYSGVTLGDLAQKFTIARRGDVVFDIVARMTRRQASMAIVVDSDGRPRASQVVGVITKEHVADSVAESVRPYG</sequence>
<feature type="transmembrane region" description="Helical" evidence="11">
    <location>
        <begin position="272"/>
        <end position="295"/>
    </location>
</feature>
<dbReference type="Pfam" id="PF00654">
    <property type="entry name" value="Voltage_CLC"/>
    <property type="match status" value="1"/>
</dbReference>
<evidence type="ECO:0000256" key="1">
    <source>
        <dbReference type="ARBA" id="ARBA00004141"/>
    </source>
</evidence>
<feature type="transmembrane region" description="Helical" evidence="11">
    <location>
        <begin position="48"/>
        <end position="74"/>
    </location>
</feature>
<evidence type="ECO:0000256" key="3">
    <source>
        <dbReference type="ARBA" id="ARBA00022692"/>
    </source>
</evidence>
<proteinExistence type="predicted"/>
<feature type="transmembrane region" description="Helical" evidence="11">
    <location>
        <begin position="407"/>
        <end position="432"/>
    </location>
</feature>
<evidence type="ECO:0000256" key="10">
    <source>
        <dbReference type="SAM" id="MobiDB-lite"/>
    </source>
</evidence>
<evidence type="ECO:0000313" key="14">
    <source>
        <dbReference type="Proteomes" id="UP000252631"/>
    </source>
</evidence>
<organism evidence="13 14">
    <name type="scientific">Rhodopseudomonas pentothenatexigens</name>
    <dbReference type="NCBI Taxonomy" id="999699"/>
    <lineage>
        <taxon>Bacteria</taxon>
        <taxon>Pseudomonadati</taxon>
        <taxon>Pseudomonadota</taxon>
        <taxon>Alphaproteobacteria</taxon>
        <taxon>Hyphomicrobiales</taxon>
        <taxon>Nitrobacteraceae</taxon>
        <taxon>Rhodopseudomonas</taxon>
    </lineage>
</organism>
<dbReference type="Gene3D" id="1.10.3080.10">
    <property type="entry name" value="Clc chloride channel"/>
    <property type="match status" value="1"/>
</dbReference>
<evidence type="ECO:0000256" key="9">
    <source>
        <dbReference type="ARBA" id="ARBA00023303"/>
    </source>
</evidence>
<gene>
    <name evidence="12" type="ORF">BJ125_102100</name>
    <name evidence="13" type="ORF">SAMN05892882_102100</name>
</gene>
<dbReference type="InterPro" id="IPR014743">
    <property type="entry name" value="Cl-channel_core"/>
</dbReference>
<dbReference type="SUPFAM" id="SSF81340">
    <property type="entry name" value="Clc chloride channel"/>
    <property type="match status" value="1"/>
</dbReference>
<evidence type="ECO:0000313" key="12">
    <source>
        <dbReference type="EMBL" id="RED41936.1"/>
    </source>
</evidence>
<keyword evidence="6 11" id="KW-0472">Membrane</keyword>
<feature type="compositionally biased region" description="Low complexity" evidence="10">
    <location>
        <begin position="1"/>
        <end position="15"/>
    </location>
</feature>
<dbReference type="EMBL" id="UFQQ01000002">
    <property type="protein sequence ID" value="SSW89293.1"/>
    <property type="molecule type" value="Genomic_DNA"/>
</dbReference>
<dbReference type="InterPro" id="IPR050368">
    <property type="entry name" value="ClC-type_chloride_channel"/>
</dbReference>
<evidence type="ECO:0000256" key="6">
    <source>
        <dbReference type="ARBA" id="ARBA00023136"/>
    </source>
</evidence>
<dbReference type="SUPFAM" id="SSF54631">
    <property type="entry name" value="CBS-domain pair"/>
    <property type="match status" value="1"/>
</dbReference>
<feature type="transmembrane region" description="Helical" evidence="11">
    <location>
        <begin position="94"/>
        <end position="116"/>
    </location>
</feature>
<evidence type="ECO:0000256" key="2">
    <source>
        <dbReference type="ARBA" id="ARBA00022448"/>
    </source>
</evidence>
<dbReference type="Proteomes" id="UP000256343">
    <property type="component" value="Unassembled WGS sequence"/>
</dbReference>
<dbReference type="CDD" id="cd00400">
    <property type="entry name" value="Voltage_gated_ClC"/>
    <property type="match status" value="1"/>
</dbReference>
<comment type="subcellular location">
    <subcellularLocation>
        <location evidence="1">Membrane</location>
        <topology evidence="1">Multi-pass membrane protein</topology>
    </subcellularLocation>
</comment>
<feature type="transmembrane region" description="Helical" evidence="11">
    <location>
        <begin position="170"/>
        <end position="190"/>
    </location>
</feature>
<dbReference type="RefSeq" id="WP_244601175.1">
    <property type="nucleotide sequence ID" value="NZ_QRDT01000002.1"/>
</dbReference>
<evidence type="ECO:0000256" key="8">
    <source>
        <dbReference type="ARBA" id="ARBA00023214"/>
    </source>
</evidence>
<reference evidence="13 14" key="1">
    <citation type="submission" date="2017-08" db="EMBL/GenBank/DDBJ databases">
        <authorList>
            <person name="de Groot N.N."/>
        </authorList>
    </citation>
    <scope>NUCLEOTIDE SEQUENCE [LARGE SCALE GENOMIC DNA]</scope>
    <source>
        <strain evidence="13 14">JA575</strain>
    </source>
</reference>
<reference evidence="12 15" key="2">
    <citation type="submission" date="2018-07" db="EMBL/GenBank/DDBJ databases">
        <title>Genomic Encyclopedia of Archaeal and Bacterial Type Strains, Phase II (KMG-II): from individual species to whole genera.</title>
        <authorList>
            <person name="Goeker M."/>
        </authorList>
    </citation>
    <scope>NUCLEOTIDE SEQUENCE [LARGE SCALE GENOMIC DNA]</scope>
    <source>
        <strain evidence="12 15">JA575</strain>
    </source>
</reference>
<keyword evidence="3 11" id="KW-0812">Transmembrane</keyword>
<dbReference type="Proteomes" id="UP000252631">
    <property type="component" value="Unassembled WGS sequence"/>
</dbReference>
<name>A0A336JKF6_9BRAD</name>
<evidence type="ECO:0000256" key="5">
    <source>
        <dbReference type="ARBA" id="ARBA00023065"/>
    </source>
</evidence>
<evidence type="ECO:0000313" key="15">
    <source>
        <dbReference type="Proteomes" id="UP000256343"/>
    </source>
</evidence>
<dbReference type="GO" id="GO:0034707">
    <property type="term" value="C:chloride channel complex"/>
    <property type="evidence" value="ECO:0007669"/>
    <property type="project" value="UniProtKB-KW"/>
</dbReference>
<feature type="transmembrane region" description="Helical" evidence="11">
    <location>
        <begin position="444"/>
        <end position="462"/>
    </location>
</feature>
<dbReference type="GO" id="GO:0005254">
    <property type="term" value="F:chloride channel activity"/>
    <property type="evidence" value="ECO:0007669"/>
    <property type="project" value="UniProtKB-KW"/>
</dbReference>
<keyword evidence="15" id="KW-1185">Reference proteome</keyword>
<keyword evidence="7" id="KW-0869">Chloride channel</keyword>
<evidence type="ECO:0000256" key="4">
    <source>
        <dbReference type="ARBA" id="ARBA00022989"/>
    </source>
</evidence>
<keyword evidence="2" id="KW-0813">Transport</keyword>
<feature type="region of interest" description="Disordered" evidence="10">
    <location>
        <begin position="1"/>
        <end position="27"/>
    </location>
</feature>
<dbReference type="InterPro" id="IPR001807">
    <property type="entry name" value="ClC"/>
</dbReference>
<keyword evidence="4 11" id="KW-1133">Transmembrane helix</keyword>
<feature type="transmembrane region" description="Helical" evidence="11">
    <location>
        <begin position="196"/>
        <end position="219"/>
    </location>
</feature>
<feature type="transmembrane region" description="Helical" evidence="11">
    <location>
        <begin position="338"/>
        <end position="362"/>
    </location>
</feature>
<evidence type="ECO:0000313" key="13">
    <source>
        <dbReference type="EMBL" id="SSW89293.1"/>
    </source>
</evidence>
<dbReference type="EMBL" id="QRDT01000002">
    <property type="protein sequence ID" value="RED41936.1"/>
    <property type="molecule type" value="Genomic_DNA"/>
</dbReference>
<feature type="transmembrane region" description="Helical" evidence="11">
    <location>
        <begin position="307"/>
        <end position="326"/>
    </location>
</feature>
<keyword evidence="8" id="KW-0868">Chloride</keyword>